<dbReference type="Proteomes" id="UP000093695">
    <property type="component" value="Chromosome"/>
</dbReference>
<reference evidence="2 3" key="1">
    <citation type="journal article" date="2015" name="Genome Announc.">
        <title>Draft Genome Sequence of Norvancomycin-Producing Strain Amycolatopsis orientalis CPCC200066.</title>
        <authorList>
            <person name="Lei X."/>
            <person name="Yuan F."/>
            <person name="Shi Y."/>
            <person name="Li X."/>
            <person name="Wang L."/>
            <person name="Hong B."/>
        </authorList>
    </citation>
    <scope>NUCLEOTIDE SEQUENCE [LARGE SCALE GENOMIC DNA]</scope>
    <source>
        <strain evidence="2 3">B-37</strain>
    </source>
</reference>
<dbReference type="PROSITE" id="PS51186">
    <property type="entry name" value="GNAT"/>
    <property type="match status" value="1"/>
</dbReference>
<evidence type="ECO:0000313" key="3">
    <source>
        <dbReference type="Proteomes" id="UP000093695"/>
    </source>
</evidence>
<accession>A0A193BXI2</accession>
<evidence type="ECO:0000259" key="1">
    <source>
        <dbReference type="PROSITE" id="PS51186"/>
    </source>
</evidence>
<organism evidence="2 3">
    <name type="scientific">Amycolatopsis orientalis</name>
    <name type="common">Nocardia orientalis</name>
    <dbReference type="NCBI Taxonomy" id="31958"/>
    <lineage>
        <taxon>Bacteria</taxon>
        <taxon>Bacillati</taxon>
        <taxon>Actinomycetota</taxon>
        <taxon>Actinomycetes</taxon>
        <taxon>Pseudonocardiales</taxon>
        <taxon>Pseudonocardiaceae</taxon>
        <taxon>Amycolatopsis</taxon>
    </lineage>
</organism>
<gene>
    <name evidence="2" type="ORF">SD37_15265</name>
</gene>
<dbReference type="GO" id="GO:1990189">
    <property type="term" value="F:protein N-terminal-serine acetyltransferase activity"/>
    <property type="evidence" value="ECO:0007669"/>
    <property type="project" value="TreeGrafter"/>
</dbReference>
<dbReference type="PANTHER" id="PTHR43441:SF3">
    <property type="entry name" value="ACETYLTRANSFERASE"/>
    <property type="match status" value="1"/>
</dbReference>
<dbReference type="GO" id="GO:0005737">
    <property type="term" value="C:cytoplasm"/>
    <property type="evidence" value="ECO:0007669"/>
    <property type="project" value="TreeGrafter"/>
</dbReference>
<dbReference type="Pfam" id="PF13302">
    <property type="entry name" value="Acetyltransf_3"/>
    <property type="match status" value="1"/>
</dbReference>
<dbReference type="RefSeq" id="WP_044850315.1">
    <property type="nucleotide sequence ID" value="NZ_CP016174.1"/>
</dbReference>
<sequence length="176" mass="18791">MEAPAETLTDDVIVLRRWAPEQLDTLAAVAGDSAAHIGAWLIWASNGYGTEEAAEFLETTARNWAEGKTYDFAIVAGGEVAGGTGMIVQPDGIEIGYWLSRHHTGRGVATRAARLLIAEAFRLGAAEVLIRHDEKNVASGAVPARLGFTMTGAETVEPPLAPACTGVNRIWRLKRP</sequence>
<dbReference type="PANTHER" id="PTHR43441">
    <property type="entry name" value="RIBOSOMAL-PROTEIN-SERINE ACETYLTRANSFERASE"/>
    <property type="match status" value="1"/>
</dbReference>
<dbReference type="InterPro" id="IPR016181">
    <property type="entry name" value="Acyl_CoA_acyltransferase"/>
</dbReference>
<feature type="domain" description="N-acetyltransferase" evidence="1">
    <location>
        <begin position="13"/>
        <end position="176"/>
    </location>
</feature>
<dbReference type="AlphaFoldDB" id="A0A193BXI2"/>
<dbReference type="eggNOG" id="COG1670">
    <property type="taxonomic scope" value="Bacteria"/>
</dbReference>
<dbReference type="Gene3D" id="3.40.630.30">
    <property type="match status" value="1"/>
</dbReference>
<proteinExistence type="predicted"/>
<dbReference type="GO" id="GO:0008999">
    <property type="term" value="F:protein-N-terminal-alanine acetyltransferase activity"/>
    <property type="evidence" value="ECO:0007669"/>
    <property type="project" value="TreeGrafter"/>
</dbReference>
<protein>
    <submittedName>
        <fullName evidence="2">Acetyltransferase</fullName>
    </submittedName>
</protein>
<dbReference type="InterPro" id="IPR051908">
    <property type="entry name" value="Ribosomal_N-acetyltransferase"/>
</dbReference>
<keyword evidence="3" id="KW-1185">Reference proteome</keyword>
<keyword evidence="2" id="KW-0808">Transferase</keyword>
<dbReference type="SUPFAM" id="SSF55729">
    <property type="entry name" value="Acyl-CoA N-acyltransferases (Nat)"/>
    <property type="match status" value="1"/>
</dbReference>
<dbReference type="EMBL" id="CP016174">
    <property type="protein sequence ID" value="ANN16874.1"/>
    <property type="molecule type" value="Genomic_DNA"/>
</dbReference>
<dbReference type="KEGG" id="aori:SD37_15265"/>
<dbReference type="InterPro" id="IPR000182">
    <property type="entry name" value="GNAT_dom"/>
</dbReference>
<name>A0A193BXI2_AMYOR</name>
<evidence type="ECO:0000313" key="2">
    <source>
        <dbReference type="EMBL" id="ANN16874.1"/>
    </source>
</evidence>